<dbReference type="Proteomes" id="UP000191342">
    <property type="component" value="Unassembled WGS sequence"/>
</dbReference>
<organism evidence="2 3">
    <name type="scientific">Penicillium flavigenum</name>
    <dbReference type="NCBI Taxonomy" id="254877"/>
    <lineage>
        <taxon>Eukaryota</taxon>
        <taxon>Fungi</taxon>
        <taxon>Dikarya</taxon>
        <taxon>Ascomycota</taxon>
        <taxon>Pezizomycotina</taxon>
        <taxon>Eurotiomycetes</taxon>
        <taxon>Eurotiomycetidae</taxon>
        <taxon>Eurotiales</taxon>
        <taxon>Aspergillaceae</taxon>
        <taxon>Penicillium</taxon>
    </lineage>
</organism>
<evidence type="ECO:0000313" key="3">
    <source>
        <dbReference type="Proteomes" id="UP000191342"/>
    </source>
</evidence>
<keyword evidence="3" id="KW-1185">Reference proteome</keyword>
<dbReference type="AlphaFoldDB" id="A0A1V6SIP0"/>
<feature type="compositionally biased region" description="Low complexity" evidence="1">
    <location>
        <begin position="125"/>
        <end position="137"/>
    </location>
</feature>
<name>A0A1V6SIP0_9EURO</name>
<evidence type="ECO:0000313" key="2">
    <source>
        <dbReference type="EMBL" id="OQE13816.1"/>
    </source>
</evidence>
<comment type="caution">
    <text evidence="2">The sequence shown here is derived from an EMBL/GenBank/DDBJ whole genome shotgun (WGS) entry which is preliminary data.</text>
</comment>
<proteinExistence type="predicted"/>
<dbReference type="STRING" id="254877.A0A1V6SIP0"/>
<feature type="compositionally biased region" description="Polar residues" evidence="1">
    <location>
        <begin position="142"/>
        <end position="156"/>
    </location>
</feature>
<reference evidence="3" key="1">
    <citation type="journal article" date="2017" name="Nat. Microbiol.">
        <title>Global analysis of biosynthetic gene clusters reveals vast potential of secondary metabolite production in Penicillium species.</title>
        <authorList>
            <person name="Nielsen J.C."/>
            <person name="Grijseels S."/>
            <person name="Prigent S."/>
            <person name="Ji B."/>
            <person name="Dainat J."/>
            <person name="Nielsen K.F."/>
            <person name="Frisvad J.C."/>
            <person name="Workman M."/>
            <person name="Nielsen J."/>
        </authorList>
    </citation>
    <scope>NUCLEOTIDE SEQUENCE [LARGE SCALE GENOMIC DNA]</scope>
    <source>
        <strain evidence="3">IBT 14082</strain>
    </source>
</reference>
<protein>
    <submittedName>
        <fullName evidence="2">Uncharacterized protein</fullName>
    </submittedName>
</protein>
<dbReference type="OrthoDB" id="4353649at2759"/>
<feature type="non-terminal residue" evidence="2">
    <location>
        <position position="205"/>
    </location>
</feature>
<feature type="region of interest" description="Disordered" evidence="1">
    <location>
        <begin position="125"/>
        <end position="173"/>
    </location>
</feature>
<gene>
    <name evidence="2" type="ORF">PENFLA_c043G10841</name>
</gene>
<evidence type="ECO:0000256" key="1">
    <source>
        <dbReference type="SAM" id="MobiDB-lite"/>
    </source>
</evidence>
<accession>A0A1V6SIP0</accession>
<dbReference type="EMBL" id="MLQL01000043">
    <property type="protein sequence ID" value="OQE13816.1"/>
    <property type="molecule type" value="Genomic_DNA"/>
</dbReference>
<sequence>MEELYQQHIHQPIQIEAGQRDEANPWLRRTQWADQSEEALTTAAIWDSMAAVARISQKVSARVGHTIQIEAIRVERDKTPSKPLQAYMVEEAIVKHSIPWQQVLMFFARTQRAWEKLWDEAQAVAQSSRSSSPVRNSPDPKSANSSRGASPVPSQASEDEFFQFGNADRDTPDNRAQFELSAIDTACLDFYMELLNQRTRVEDYE</sequence>